<organism evidence="1 2">
    <name type="scientific">Steinernema carpocapsae</name>
    <name type="common">Entomopathogenic nematode</name>
    <dbReference type="NCBI Taxonomy" id="34508"/>
    <lineage>
        <taxon>Eukaryota</taxon>
        <taxon>Metazoa</taxon>
        <taxon>Ecdysozoa</taxon>
        <taxon>Nematoda</taxon>
        <taxon>Chromadorea</taxon>
        <taxon>Rhabditida</taxon>
        <taxon>Tylenchina</taxon>
        <taxon>Panagrolaimomorpha</taxon>
        <taxon>Strongyloidoidea</taxon>
        <taxon>Steinernematidae</taxon>
        <taxon>Steinernema</taxon>
    </lineage>
</organism>
<protein>
    <submittedName>
        <fullName evidence="1">Uncharacterized protein</fullName>
    </submittedName>
</protein>
<dbReference type="Proteomes" id="UP000298663">
    <property type="component" value="Unassembled WGS sequence"/>
</dbReference>
<gene>
    <name evidence="1" type="ORF">L596_025856</name>
</gene>
<reference evidence="1 2" key="2">
    <citation type="journal article" date="2019" name="G3 (Bethesda)">
        <title>Hybrid Assembly of the Genome of the Entomopathogenic Nematode Steinernema carpocapsae Identifies the X-Chromosome.</title>
        <authorList>
            <person name="Serra L."/>
            <person name="Macchietto M."/>
            <person name="Macias-Munoz A."/>
            <person name="McGill C.J."/>
            <person name="Rodriguez I.M."/>
            <person name="Rodriguez B."/>
            <person name="Murad R."/>
            <person name="Mortazavi A."/>
        </authorList>
    </citation>
    <scope>NUCLEOTIDE SEQUENCE [LARGE SCALE GENOMIC DNA]</scope>
    <source>
        <strain evidence="1 2">ALL</strain>
    </source>
</reference>
<dbReference type="AlphaFoldDB" id="A0A4U5M902"/>
<keyword evidence="2" id="KW-1185">Reference proteome</keyword>
<comment type="caution">
    <text evidence="1">The sequence shown here is derived from an EMBL/GenBank/DDBJ whole genome shotgun (WGS) entry which is preliminary data.</text>
</comment>
<evidence type="ECO:0000313" key="1">
    <source>
        <dbReference type="EMBL" id="TKR65451.1"/>
    </source>
</evidence>
<reference evidence="1 2" key="1">
    <citation type="journal article" date="2015" name="Genome Biol.">
        <title>Comparative genomics of Steinernema reveals deeply conserved gene regulatory networks.</title>
        <authorList>
            <person name="Dillman A.R."/>
            <person name="Macchietto M."/>
            <person name="Porter C.F."/>
            <person name="Rogers A."/>
            <person name="Williams B."/>
            <person name="Antoshechkin I."/>
            <person name="Lee M.M."/>
            <person name="Goodwin Z."/>
            <person name="Lu X."/>
            <person name="Lewis E.E."/>
            <person name="Goodrich-Blair H."/>
            <person name="Stock S.P."/>
            <person name="Adams B.J."/>
            <person name="Sternberg P.W."/>
            <person name="Mortazavi A."/>
        </authorList>
    </citation>
    <scope>NUCLEOTIDE SEQUENCE [LARGE SCALE GENOMIC DNA]</scope>
    <source>
        <strain evidence="1 2">ALL</strain>
    </source>
</reference>
<sequence>MAVAYDGIGVIASGPLNDLSNSLFYLTRTLPYCAVLKPLAVSRHSDARIVISAFENKHDPCAQKTTKNASVSKTKKR</sequence>
<accession>A0A4U5M902</accession>
<name>A0A4U5M902_STECR</name>
<evidence type="ECO:0000313" key="2">
    <source>
        <dbReference type="Proteomes" id="UP000298663"/>
    </source>
</evidence>
<proteinExistence type="predicted"/>
<dbReference type="EMBL" id="AZBU02000009">
    <property type="protein sequence ID" value="TKR65451.1"/>
    <property type="molecule type" value="Genomic_DNA"/>
</dbReference>